<protein>
    <submittedName>
        <fullName evidence="2">Uncharacterized protein</fullName>
    </submittedName>
</protein>
<evidence type="ECO:0000256" key="1">
    <source>
        <dbReference type="SAM" id="MobiDB-lite"/>
    </source>
</evidence>
<comment type="caution">
    <text evidence="2">The sequence shown here is derived from an EMBL/GenBank/DDBJ whole genome shotgun (WGS) entry which is preliminary data.</text>
</comment>
<sequence>MARKSGVLIGSYAATTTQNPLLNASTAQLQRERATLPSGAPVRSQAAAAQLPPAQFKWR</sequence>
<accession>A0A8T1EHD4</accession>
<dbReference type="Proteomes" id="UP000736787">
    <property type="component" value="Unassembled WGS sequence"/>
</dbReference>
<dbReference type="EMBL" id="RCMK01000032">
    <property type="protein sequence ID" value="KAG2952848.1"/>
    <property type="molecule type" value="Genomic_DNA"/>
</dbReference>
<feature type="compositionally biased region" description="Polar residues" evidence="1">
    <location>
        <begin position="20"/>
        <end position="29"/>
    </location>
</feature>
<dbReference type="AlphaFoldDB" id="A0A8T1EHD4"/>
<evidence type="ECO:0000313" key="4">
    <source>
        <dbReference type="Proteomes" id="UP000736787"/>
    </source>
</evidence>
<feature type="region of interest" description="Disordered" evidence="1">
    <location>
        <begin position="20"/>
        <end position="59"/>
    </location>
</feature>
<feature type="compositionally biased region" description="Low complexity" evidence="1">
    <location>
        <begin position="45"/>
        <end position="59"/>
    </location>
</feature>
<evidence type="ECO:0000313" key="3">
    <source>
        <dbReference type="EMBL" id="KAG3218754.1"/>
    </source>
</evidence>
<dbReference type="Proteomes" id="UP000760860">
    <property type="component" value="Unassembled WGS sequence"/>
</dbReference>
<gene>
    <name evidence="2" type="ORF">PC117_g2489</name>
    <name evidence="3" type="ORF">PC129_g10447</name>
</gene>
<evidence type="ECO:0000313" key="2">
    <source>
        <dbReference type="EMBL" id="KAG2952848.1"/>
    </source>
</evidence>
<name>A0A8T1EHD4_9STRA</name>
<dbReference type="EMBL" id="RCMV01000344">
    <property type="protein sequence ID" value="KAG3218754.1"/>
    <property type="molecule type" value="Genomic_DNA"/>
</dbReference>
<reference evidence="2" key="1">
    <citation type="submission" date="2018-10" db="EMBL/GenBank/DDBJ databases">
        <title>Effector identification in a new, highly contiguous assembly of the strawberry crown rot pathogen Phytophthora cactorum.</title>
        <authorList>
            <person name="Armitage A.D."/>
            <person name="Nellist C.F."/>
            <person name="Bates H."/>
            <person name="Vickerstaff R.J."/>
            <person name="Harrison R.J."/>
        </authorList>
    </citation>
    <scope>NUCLEOTIDE SEQUENCE</scope>
    <source>
        <strain evidence="2">4040</strain>
        <strain evidence="3">P421</strain>
    </source>
</reference>
<organism evidence="2 4">
    <name type="scientific">Phytophthora cactorum</name>
    <dbReference type="NCBI Taxonomy" id="29920"/>
    <lineage>
        <taxon>Eukaryota</taxon>
        <taxon>Sar</taxon>
        <taxon>Stramenopiles</taxon>
        <taxon>Oomycota</taxon>
        <taxon>Peronosporomycetes</taxon>
        <taxon>Peronosporales</taxon>
        <taxon>Peronosporaceae</taxon>
        <taxon>Phytophthora</taxon>
    </lineage>
</organism>
<proteinExistence type="predicted"/>